<feature type="transmembrane region" description="Helical" evidence="1">
    <location>
        <begin position="460"/>
        <end position="483"/>
    </location>
</feature>
<dbReference type="InterPro" id="IPR002823">
    <property type="entry name" value="DUF112_TM"/>
</dbReference>
<feature type="transmembrane region" description="Helical" evidence="1">
    <location>
        <begin position="107"/>
        <end position="133"/>
    </location>
</feature>
<dbReference type="PANTHER" id="PTHR35342">
    <property type="entry name" value="TRICARBOXYLIC TRANSPORT PROTEIN"/>
    <property type="match status" value="1"/>
</dbReference>
<dbReference type="EMBL" id="JANTHZ010000008">
    <property type="protein sequence ID" value="MCS0496887.1"/>
    <property type="molecule type" value="Genomic_DNA"/>
</dbReference>
<comment type="caution">
    <text evidence="3">The sequence shown here is derived from an EMBL/GenBank/DDBJ whole genome shotgun (WGS) entry which is preliminary data.</text>
</comment>
<feature type="transmembrane region" description="Helical" evidence="1">
    <location>
        <begin position="197"/>
        <end position="217"/>
    </location>
</feature>
<dbReference type="AlphaFoldDB" id="A0A9X2PDS1"/>
<dbReference type="RefSeq" id="WP_258734045.1">
    <property type="nucleotide sequence ID" value="NZ_JANTHZ010000008.1"/>
</dbReference>
<gene>
    <name evidence="3" type="ORF">NVS89_17515</name>
</gene>
<keyword evidence="1" id="KW-0812">Transmembrane</keyword>
<feature type="transmembrane region" description="Helical" evidence="1">
    <location>
        <begin position="255"/>
        <end position="278"/>
    </location>
</feature>
<reference evidence="3" key="1">
    <citation type="submission" date="2022-08" db="EMBL/GenBank/DDBJ databases">
        <authorList>
            <person name="Li F."/>
        </authorList>
    </citation>
    <scope>NUCLEOTIDE SEQUENCE</scope>
    <source>
        <strain evidence="3">MQZ15Z-1</strain>
    </source>
</reference>
<keyword evidence="1" id="KW-1133">Transmembrane helix</keyword>
<dbReference type="Pfam" id="PF01970">
    <property type="entry name" value="TctA"/>
    <property type="match status" value="1"/>
</dbReference>
<evidence type="ECO:0000256" key="1">
    <source>
        <dbReference type="SAM" id="Phobius"/>
    </source>
</evidence>
<feature type="transmembrane region" description="Helical" evidence="1">
    <location>
        <begin position="431"/>
        <end position="448"/>
    </location>
</feature>
<feature type="transmembrane region" description="Helical" evidence="1">
    <location>
        <begin position="12"/>
        <end position="32"/>
    </location>
</feature>
<feature type="transmembrane region" description="Helical" evidence="1">
    <location>
        <begin position="353"/>
        <end position="373"/>
    </location>
</feature>
<organism evidence="3 4">
    <name type="scientific">Ancylobacter mangrovi</name>
    <dbReference type="NCBI Taxonomy" id="2972472"/>
    <lineage>
        <taxon>Bacteria</taxon>
        <taxon>Pseudomonadati</taxon>
        <taxon>Pseudomonadota</taxon>
        <taxon>Alphaproteobacteria</taxon>
        <taxon>Hyphomicrobiales</taxon>
        <taxon>Xanthobacteraceae</taxon>
        <taxon>Ancylobacter</taxon>
    </lineage>
</organism>
<evidence type="ECO:0000259" key="2">
    <source>
        <dbReference type="Pfam" id="PF01970"/>
    </source>
</evidence>
<evidence type="ECO:0000313" key="4">
    <source>
        <dbReference type="Proteomes" id="UP001151088"/>
    </source>
</evidence>
<keyword evidence="4" id="KW-1185">Reference proteome</keyword>
<evidence type="ECO:0000313" key="3">
    <source>
        <dbReference type="EMBL" id="MCS0496887.1"/>
    </source>
</evidence>
<sequence>MIDGFLAGLSAFSSWQVIAGLFGGVVIGYIVGALPGLSAGVGMALLIPFTFGLDPVVSVVMLVTLYMASEYSGAIPAILMNTPGEPSSAITALDGYPMRERGEAGEALTLSILSSAVGSVISTVLLIFSVLWMTKIALAFGPAEYFALAVLGLSLISTLAGHSVLRGFIALLFGLLLTTVGTDPVDGVMRYVFNDGLLGGFPFIAALIGLFALSEVLRMLETPGNRTTPLKALPGLSAQIGLLKPHTGNMLRSTFIGYILGVIPGAGATIASITAYSVQKRFSKSPQTFGKGNPEGVVAAETANNACMPGALAPMLALGIPGKASTAVLVGALAIQGVRPGPLIFTQHPEIPYSIYIALLVGMPFMVMLGLFGSRMWVRLTTIPASVVTAIVAATCLLGTYSESNEIFAVGVAVGFGIVGYLLAKVEIEPAPIVLALVLGYMMESNFRRSLVMSGDDMTVFLREPISAICLGLAAIIFVAPLVQTLLGRRRRRAAAGETSVLSEEASR</sequence>
<feature type="transmembrane region" description="Helical" evidence="1">
    <location>
        <begin position="380"/>
        <end position="401"/>
    </location>
</feature>
<dbReference type="PANTHER" id="PTHR35342:SF5">
    <property type="entry name" value="TRICARBOXYLIC TRANSPORT PROTEIN"/>
    <property type="match status" value="1"/>
</dbReference>
<proteinExistence type="predicted"/>
<feature type="transmembrane region" description="Helical" evidence="1">
    <location>
        <begin position="407"/>
        <end position="424"/>
    </location>
</feature>
<feature type="domain" description="DUF112" evidence="2">
    <location>
        <begin position="21"/>
        <end position="435"/>
    </location>
</feature>
<feature type="transmembrane region" description="Helical" evidence="1">
    <location>
        <begin position="44"/>
        <end position="68"/>
    </location>
</feature>
<name>A0A9X2PDS1_9HYPH</name>
<keyword evidence="1" id="KW-0472">Membrane</keyword>
<feature type="transmembrane region" description="Helical" evidence="1">
    <location>
        <begin position="145"/>
        <end position="177"/>
    </location>
</feature>
<accession>A0A9X2PDS1</accession>
<dbReference type="Proteomes" id="UP001151088">
    <property type="component" value="Unassembled WGS sequence"/>
</dbReference>
<protein>
    <submittedName>
        <fullName evidence="3">Tripartite tricarboxylate transporter permease</fullName>
    </submittedName>
</protein>